<accession>A0A1M6SP37</accession>
<dbReference type="EMBL" id="FQYR01000010">
    <property type="protein sequence ID" value="SHK46512.1"/>
    <property type="molecule type" value="Genomic_DNA"/>
</dbReference>
<dbReference type="InParanoid" id="A0A1M6SP37"/>
<evidence type="ECO:0000313" key="1">
    <source>
        <dbReference type="EMBL" id="SHK46512.1"/>
    </source>
</evidence>
<name>A0A1M6SP37_9BACT</name>
<dbReference type="AlphaFoldDB" id="A0A1M6SP37"/>
<proteinExistence type="predicted"/>
<sequence length="152" mass="17718">MSLIRYIKVRKSLGKIRKLLPSQVEKAFAEAKRIWQAGEGVYSRATPFDGTERNDYLVLKEFLELDEAESLFLSLLKEESAILTGYGILGLFLVESPKMSVNLEIPLPERKIRFFHDPEEELSLSDFHDKLLKEKRIHEENIRRFENSKSHP</sequence>
<dbReference type="STRING" id="1123071.SAMN02745181_3851"/>
<evidence type="ECO:0000313" key="2">
    <source>
        <dbReference type="Proteomes" id="UP000184510"/>
    </source>
</evidence>
<keyword evidence="2" id="KW-1185">Reference proteome</keyword>
<dbReference type="Proteomes" id="UP000184510">
    <property type="component" value="Unassembled WGS sequence"/>
</dbReference>
<reference evidence="1 2" key="1">
    <citation type="submission" date="2016-11" db="EMBL/GenBank/DDBJ databases">
        <authorList>
            <person name="Jaros S."/>
            <person name="Januszkiewicz K."/>
            <person name="Wedrychowicz H."/>
        </authorList>
    </citation>
    <scope>NUCLEOTIDE SEQUENCE [LARGE SCALE GENOMIC DNA]</scope>
    <source>
        <strain evidence="1 2">DSM 18772</strain>
    </source>
</reference>
<gene>
    <name evidence="1" type="ORF">SAMN02745181_3851</name>
</gene>
<protein>
    <submittedName>
        <fullName evidence="1">Uncharacterized protein</fullName>
    </submittedName>
</protein>
<organism evidence="1 2">
    <name type="scientific">Rubritalea squalenifaciens DSM 18772</name>
    <dbReference type="NCBI Taxonomy" id="1123071"/>
    <lineage>
        <taxon>Bacteria</taxon>
        <taxon>Pseudomonadati</taxon>
        <taxon>Verrucomicrobiota</taxon>
        <taxon>Verrucomicrobiia</taxon>
        <taxon>Verrucomicrobiales</taxon>
        <taxon>Rubritaleaceae</taxon>
        <taxon>Rubritalea</taxon>
    </lineage>
</organism>